<evidence type="ECO:0000259" key="8">
    <source>
        <dbReference type="PROSITE" id="PS50089"/>
    </source>
</evidence>
<feature type="compositionally biased region" description="Basic residues" evidence="7">
    <location>
        <begin position="596"/>
        <end position="608"/>
    </location>
</feature>
<comment type="caution">
    <text evidence="11">The sequence shown here is derived from an EMBL/GenBank/DDBJ whole genome shotgun (WGS) entry which is preliminary data.</text>
</comment>
<dbReference type="Proteomes" id="UP001408789">
    <property type="component" value="Unassembled WGS sequence"/>
</dbReference>
<dbReference type="PANTHER" id="PTHR15439">
    <property type="entry name" value="RETINOBLASTOMA-BINDING PROTEIN 6"/>
    <property type="match status" value="1"/>
</dbReference>
<name>A0AAP0GM73_9ASTR</name>
<feature type="compositionally biased region" description="Basic and acidic residues" evidence="7">
    <location>
        <begin position="572"/>
        <end position="595"/>
    </location>
</feature>
<dbReference type="GO" id="GO:0016567">
    <property type="term" value="P:protein ubiquitination"/>
    <property type="evidence" value="ECO:0007669"/>
    <property type="project" value="InterPro"/>
</dbReference>
<dbReference type="PROSITE" id="PS50089">
    <property type="entry name" value="ZF_RING_2"/>
    <property type="match status" value="1"/>
</dbReference>
<dbReference type="GO" id="GO:0006511">
    <property type="term" value="P:ubiquitin-dependent protein catabolic process"/>
    <property type="evidence" value="ECO:0007669"/>
    <property type="project" value="TreeGrafter"/>
</dbReference>
<dbReference type="Gene3D" id="3.10.20.90">
    <property type="entry name" value="Phosphatidylinositol 3-kinase Catalytic Subunit, Chain A, domain 1"/>
    <property type="match status" value="1"/>
</dbReference>
<dbReference type="SUPFAM" id="SSF57850">
    <property type="entry name" value="RING/U-box"/>
    <property type="match status" value="1"/>
</dbReference>
<dbReference type="SUPFAM" id="SSF57756">
    <property type="entry name" value="Retrovirus zinc finger-like domains"/>
    <property type="match status" value="1"/>
</dbReference>
<feature type="region of interest" description="Disordered" evidence="7">
    <location>
        <begin position="337"/>
        <end position="357"/>
    </location>
</feature>
<dbReference type="InterPro" id="IPR001878">
    <property type="entry name" value="Znf_CCHC"/>
</dbReference>
<reference evidence="11 12" key="1">
    <citation type="submission" date="2024-04" db="EMBL/GenBank/DDBJ databases">
        <title>The reference genome of an endangered Asteraceae, Deinandra increscens subsp. villosa, native to the Central Coast of California.</title>
        <authorList>
            <person name="Guilliams M."/>
            <person name="Hasenstab-Lehman K."/>
            <person name="Meyer R."/>
            <person name="Mcevoy S."/>
        </authorList>
    </citation>
    <scope>NUCLEOTIDE SEQUENCE [LARGE SCALE GENOMIC DNA]</scope>
    <source>
        <tissue evidence="11">Leaf</tissue>
    </source>
</reference>
<feature type="compositionally biased region" description="Basic and acidic residues" evidence="7">
    <location>
        <begin position="502"/>
        <end position="525"/>
    </location>
</feature>
<evidence type="ECO:0000256" key="1">
    <source>
        <dbReference type="ARBA" id="ARBA00004123"/>
    </source>
</evidence>
<keyword evidence="12" id="KW-1185">Reference proteome</keyword>
<dbReference type="GO" id="GO:0006397">
    <property type="term" value="P:mRNA processing"/>
    <property type="evidence" value="ECO:0007669"/>
    <property type="project" value="InterPro"/>
</dbReference>
<dbReference type="PROSITE" id="PS50158">
    <property type="entry name" value="ZF_CCHC"/>
    <property type="match status" value="1"/>
</dbReference>
<feature type="region of interest" description="Disordered" evidence="7">
    <location>
        <begin position="477"/>
        <end position="669"/>
    </location>
</feature>
<evidence type="ECO:0000256" key="4">
    <source>
        <dbReference type="ARBA" id="ARBA00022833"/>
    </source>
</evidence>
<keyword evidence="5" id="KW-0539">Nucleus</keyword>
<dbReference type="Gene3D" id="3.30.40.10">
    <property type="entry name" value="Zinc/RING finger domain, C3HC4 (zinc finger)"/>
    <property type="match status" value="1"/>
</dbReference>
<feature type="compositionally biased region" description="Basic residues" evidence="7">
    <location>
        <begin position="558"/>
        <end position="570"/>
    </location>
</feature>
<sequence length="669" mass="76051">MSIRFKFRSSVNFDTIEIDGGKPYISVGELRSKILCQNKLKGVCHKDFDLVFLDNLTGQEYNDDEFKIPSGSSVIIKRVPAESVPSAMLKPHKLSEDVPKVASTDQYKPEEIVTENLVPEDREHIRLEKVANAKGVDLQKVDLPSELRCPICVTYFKEAVMIPCCQHSFCKKCICEVLPQTARCPKCSSTKYRVEHLLPNLSLRHAIEHFLESQLLATAPESNLQKYVPDGESGIQGKEVSTVTKRKLDMLYPKSVTDKISNQNMADSVYESPNMKNICSEGTRFHTGKSCAIDLLNSGRLLKVTNGNGGKDKHDELACYVDSQGENQPVMPQVCMPDEADSSSRRNGPWVNSGAGDRSYAVDHRNKKVGRTCYMCGSPGHLIRDCPMASTEYPMFHTGDHMFQGGMSGYAMPYWNPAAFHPYMNMYGNPGMVPFNAANMVPATPYGVPPYAASTYGSLHIPSGVTRMGGLAPRAEQPLRHSENFKHENSDNRIKHSHEKRQRSSDYEDNSIQKRHDYHEPERSSKYKSHRDRGKALSNSEDSHEQRLQKNHQNMRSGHTRHEKRSHGSYHSHTDKSVSGVEDVHSGDYRYDEGRHKKHHESSRRRHTSSREQSDSDSCSRHPIKEGKHVKMRRMDDRDRKKPIDDELYGDRRKMVNNDSDDDYHRKKR</sequence>
<dbReference type="InterPro" id="IPR001841">
    <property type="entry name" value="Znf_RING"/>
</dbReference>
<dbReference type="PROSITE" id="PS00518">
    <property type="entry name" value="ZF_RING_1"/>
    <property type="match status" value="1"/>
</dbReference>
<accession>A0AAP0GM73</accession>
<dbReference type="SMART" id="SM01180">
    <property type="entry name" value="DWNN"/>
    <property type="match status" value="1"/>
</dbReference>
<evidence type="ECO:0000256" key="6">
    <source>
        <dbReference type="PROSITE-ProRule" id="PRU00047"/>
    </source>
</evidence>
<feature type="domain" description="RING-type" evidence="8">
    <location>
        <begin position="149"/>
        <end position="188"/>
    </location>
</feature>
<evidence type="ECO:0000256" key="3">
    <source>
        <dbReference type="ARBA" id="ARBA00022771"/>
    </source>
</evidence>
<dbReference type="AlphaFoldDB" id="A0AAP0GM73"/>
<dbReference type="InterPro" id="IPR014891">
    <property type="entry name" value="DWNN_domain"/>
</dbReference>
<keyword evidence="2" id="KW-0479">Metal-binding</keyword>
<evidence type="ECO:0000256" key="2">
    <source>
        <dbReference type="ARBA" id="ARBA00022723"/>
    </source>
</evidence>
<evidence type="ECO:0000313" key="11">
    <source>
        <dbReference type="EMBL" id="KAK9055318.1"/>
    </source>
</evidence>
<dbReference type="InterPro" id="IPR033489">
    <property type="entry name" value="RBBP6"/>
</dbReference>
<evidence type="ECO:0000256" key="5">
    <source>
        <dbReference type="ARBA" id="ARBA00023242"/>
    </source>
</evidence>
<dbReference type="GO" id="GO:0003676">
    <property type="term" value="F:nucleic acid binding"/>
    <property type="evidence" value="ECO:0007669"/>
    <property type="project" value="InterPro"/>
</dbReference>
<dbReference type="Gene3D" id="4.10.60.10">
    <property type="entry name" value="Zinc finger, CCHC-type"/>
    <property type="match status" value="1"/>
</dbReference>
<feature type="domain" description="CCHC-type" evidence="9">
    <location>
        <begin position="373"/>
        <end position="387"/>
    </location>
</feature>
<dbReference type="PROSITE" id="PS51282">
    <property type="entry name" value="DWNN"/>
    <property type="match status" value="1"/>
</dbReference>
<dbReference type="GO" id="GO:0005634">
    <property type="term" value="C:nucleus"/>
    <property type="evidence" value="ECO:0007669"/>
    <property type="project" value="UniProtKB-SubCell"/>
</dbReference>
<dbReference type="InterPro" id="IPR036875">
    <property type="entry name" value="Znf_CCHC_sf"/>
</dbReference>
<organism evidence="11 12">
    <name type="scientific">Deinandra increscens subsp. villosa</name>
    <dbReference type="NCBI Taxonomy" id="3103831"/>
    <lineage>
        <taxon>Eukaryota</taxon>
        <taxon>Viridiplantae</taxon>
        <taxon>Streptophyta</taxon>
        <taxon>Embryophyta</taxon>
        <taxon>Tracheophyta</taxon>
        <taxon>Spermatophyta</taxon>
        <taxon>Magnoliopsida</taxon>
        <taxon>eudicotyledons</taxon>
        <taxon>Gunneridae</taxon>
        <taxon>Pentapetalae</taxon>
        <taxon>asterids</taxon>
        <taxon>campanulids</taxon>
        <taxon>Asterales</taxon>
        <taxon>Asteraceae</taxon>
        <taxon>Asteroideae</taxon>
        <taxon>Heliantheae alliance</taxon>
        <taxon>Madieae</taxon>
        <taxon>Madiinae</taxon>
        <taxon>Deinandra</taxon>
    </lineage>
</organism>
<proteinExistence type="predicted"/>
<gene>
    <name evidence="11" type="ORF">SSX86_026400</name>
</gene>
<keyword evidence="4" id="KW-0862">Zinc</keyword>
<dbReference type="SMART" id="SM00343">
    <property type="entry name" value="ZnF_C2HC"/>
    <property type="match status" value="1"/>
</dbReference>
<dbReference type="GO" id="GO:0061630">
    <property type="term" value="F:ubiquitin protein ligase activity"/>
    <property type="evidence" value="ECO:0007669"/>
    <property type="project" value="InterPro"/>
</dbReference>
<protein>
    <submittedName>
        <fullName evidence="11">Uncharacterized protein</fullName>
    </submittedName>
</protein>
<comment type="subcellular location">
    <subcellularLocation>
        <location evidence="1">Nucleus</location>
    </subcellularLocation>
</comment>
<evidence type="ECO:0000259" key="10">
    <source>
        <dbReference type="PROSITE" id="PS51282"/>
    </source>
</evidence>
<dbReference type="Pfam" id="PF13923">
    <property type="entry name" value="zf-C3HC4_2"/>
    <property type="match status" value="1"/>
</dbReference>
<evidence type="ECO:0000259" key="9">
    <source>
        <dbReference type="PROSITE" id="PS50158"/>
    </source>
</evidence>
<keyword evidence="3 6" id="KW-0863">Zinc-finger</keyword>
<evidence type="ECO:0000256" key="7">
    <source>
        <dbReference type="SAM" id="MobiDB-lite"/>
    </source>
</evidence>
<dbReference type="PANTHER" id="PTHR15439:SF11">
    <property type="entry name" value="E3 UBIQUITIN LIGASE PQT3-LIKE ISOFORM X1"/>
    <property type="match status" value="1"/>
</dbReference>
<feature type="compositionally biased region" description="Basic and acidic residues" evidence="7">
    <location>
        <begin position="609"/>
        <end position="656"/>
    </location>
</feature>
<feature type="domain" description="DWNN" evidence="10">
    <location>
        <begin position="3"/>
        <end position="80"/>
    </location>
</feature>
<dbReference type="Pfam" id="PF08783">
    <property type="entry name" value="DWNN"/>
    <property type="match status" value="1"/>
</dbReference>
<dbReference type="EMBL" id="JBCNJP010000025">
    <property type="protein sequence ID" value="KAK9055318.1"/>
    <property type="molecule type" value="Genomic_DNA"/>
</dbReference>
<dbReference type="Pfam" id="PF00098">
    <property type="entry name" value="zf-CCHC"/>
    <property type="match status" value="1"/>
</dbReference>
<feature type="compositionally biased region" description="Basic and acidic residues" evidence="7">
    <location>
        <begin position="477"/>
        <end position="494"/>
    </location>
</feature>
<evidence type="ECO:0000313" key="12">
    <source>
        <dbReference type="Proteomes" id="UP001408789"/>
    </source>
</evidence>
<dbReference type="CDD" id="cd16620">
    <property type="entry name" value="vRING-HC-C4C4_RBBP6"/>
    <property type="match status" value="1"/>
</dbReference>
<dbReference type="InterPro" id="IPR013083">
    <property type="entry name" value="Znf_RING/FYVE/PHD"/>
</dbReference>
<dbReference type="InterPro" id="IPR017907">
    <property type="entry name" value="Znf_RING_CS"/>
</dbReference>
<dbReference type="GO" id="GO:0008270">
    <property type="term" value="F:zinc ion binding"/>
    <property type="evidence" value="ECO:0007669"/>
    <property type="project" value="UniProtKB-KW"/>
</dbReference>